<dbReference type="GO" id="GO:0003700">
    <property type="term" value="F:DNA-binding transcription factor activity"/>
    <property type="evidence" value="ECO:0007669"/>
    <property type="project" value="TreeGrafter"/>
</dbReference>
<dbReference type="Pfam" id="PF01381">
    <property type="entry name" value="HTH_3"/>
    <property type="match status" value="1"/>
</dbReference>
<dbReference type="CDD" id="cd00093">
    <property type="entry name" value="HTH_XRE"/>
    <property type="match status" value="1"/>
</dbReference>
<dbReference type="STRING" id="74031.SAMN04488077_1034"/>
<dbReference type="GO" id="GO:0005829">
    <property type="term" value="C:cytosol"/>
    <property type="evidence" value="ECO:0007669"/>
    <property type="project" value="TreeGrafter"/>
</dbReference>
<dbReference type="Proteomes" id="UP000037046">
    <property type="component" value="Unassembled WGS sequence"/>
</dbReference>
<feature type="compositionally biased region" description="Polar residues" evidence="2">
    <location>
        <begin position="76"/>
        <end position="88"/>
    </location>
</feature>
<dbReference type="RefSeq" id="WP_050664516.1">
    <property type="nucleotide sequence ID" value="NZ_CP118494.1"/>
</dbReference>
<name>A0A0L6CPQ8_9RHOB</name>
<dbReference type="PANTHER" id="PTHR46797:SF1">
    <property type="entry name" value="METHYLPHOSPHONATE SYNTHASE"/>
    <property type="match status" value="1"/>
</dbReference>
<protein>
    <submittedName>
        <fullName evidence="4">Anaerobic benzoate catabolism transcriptional regulator</fullName>
    </submittedName>
</protein>
<accession>A0A0L6CPQ8</accession>
<evidence type="ECO:0000259" key="3">
    <source>
        <dbReference type="PROSITE" id="PS50943"/>
    </source>
</evidence>
<sequence length="98" mass="10748">MKQSTETLAWAEKIGARIRSRRRSLGLSLEDLSRLSGSTVPTLSHIERGKRDLKLSTLVSLSLALRTELPTLFQADTLSSAKTTSSDPGQDGYDLEDD</sequence>
<dbReference type="PATRIC" id="fig|74031.6.peg.3840"/>
<evidence type="ECO:0000313" key="5">
    <source>
        <dbReference type="Proteomes" id="UP000037046"/>
    </source>
</evidence>
<dbReference type="OrthoDB" id="7873986at2"/>
<proteinExistence type="predicted"/>
<dbReference type="InterPro" id="IPR010982">
    <property type="entry name" value="Lambda_DNA-bd_dom_sf"/>
</dbReference>
<organism evidence="4 5">
    <name type="scientific">Roseovarius tolerans</name>
    <dbReference type="NCBI Taxonomy" id="74031"/>
    <lineage>
        <taxon>Bacteria</taxon>
        <taxon>Pseudomonadati</taxon>
        <taxon>Pseudomonadota</taxon>
        <taxon>Alphaproteobacteria</taxon>
        <taxon>Rhodobacterales</taxon>
        <taxon>Roseobacteraceae</taxon>
        <taxon>Roseovarius</taxon>
    </lineage>
</organism>
<keyword evidence="1" id="KW-0238">DNA-binding</keyword>
<dbReference type="PANTHER" id="PTHR46797">
    <property type="entry name" value="HTH-TYPE TRANSCRIPTIONAL REGULATOR"/>
    <property type="match status" value="1"/>
</dbReference>
<dbReference type="Gene3D" id="1.10.260.40">
    <property type="entry name" value="lambda repressor-like DNA-binding domains"/>
    <property type="match status" value="1"/>
</dbReference>
<reference evidence="5" key="1">
    <citation type="submission" date="2015-07" db="EMBL/GenBank/DDBJ databases">
        <title>Draft Genome Sequence of Roseovarius tolerans EL-164, a producer of N-Acylated Alanine Methyl Esters (NAMEs).</title>
        <authorList>
            <person name="Voget S."/>
            <person name="Bruns H."/>
            <person name="Wagner-Doebler I."/>
            <person name="Schulz S."/>
            <person name="Daniel R."/>
        </authorList>
    </citation>
    <scope>NUCLEOTIDE SEQUENCE [LARGE SCALE GENOMIC DNA]</scope>
    <source>
        <strain evidence="5">EL-164</strain>
    </source>
</reference>
<comment type="caution">
    <text evidence="4">The sequence shown here is derived from an EMBL/GenBank/DDBJ whole genome shotgun (WGS) entry which is preliminary data.</text>
</comment>
<dbReference type="AlphaFoldDB" id="A0A0L6CPQ8"/>
<dbReference type="PROSITE" id="PS50943">
    <property type="entry name" value="HTH_CROC1"/>
    <property type="match status" value="1"/>
</dbReference>
<gene>
    <name evidence="4" type="ORF">ROTO_37300</name>
</gene>
<dbReference type="SUPFAM" id="SSF47413">
    <property type="entry name" value="lambda repressor-like DNA-binding domains"/>
    <property type="match status" value="1"/>
</dbReference>
<keyword evidence="5" id="KW-1185">Reference proteome</keyword>
<evidence type="ECO:0000256" key="2">
    <source>
        <dbReference type="SAM" id="MobiDB-lite"/>
    </source>
</evidence>
<dbReference type="GO" id="GO:0003677">
    <property type="term" value="F:DNA binding"/>
    <property type="evidence" value="ECO:0007669"/>
    <property type="project" value="UniProtKB-KW"/>
</dbReference>
<evidence type="ECO:0000256" key="1">
    <source>
        <dbReference type="ARBA" id="ARBA00023125"/>
    </source>
</evidence>
<feature type="domain" description="HTH cro/C1-type" evidence="3">
    <location>
        <begin position="18"/>
        <end position="72"/>
    </location>
</feature>
<dbReference type="SMART" id="SM00530">
    <property type="entry name" value="HTH_XRE"/>
    <property type="match status" value="1"/>
</dbReference>
<dbReference type="InterPro" id="IPR050807">
    <property type="entry name" value="TransReg_Diox_bact_type"/>
</dbReference>
<dbReference type="InterPro" id="IPR001387">
    <property type="entry name" value="Cro/C1-type_HTH"/>
</dbReference>
<dbReference type="EMBL" id="LGVV01000120">
    <property type="protein sequence ID" value="KNX39732.1"/>
    <property type="molecule type" value="Genomic_DNA"/>
</dbReference>
<evidence type="ECO:0000313" key="4">
    <source>
        <dbReference type="EMBL" id="KNX39732.1"/>
    </source>
</evidence>
<feature type="region of interest" description="Disordered" evidence="2">
    <location>
        <begin position="76"/>
        <end position="98"/>
    </location>
</feature>